<evidence type="ECO:0000313" key="2">
    <source>
        <dbReference type="Proteomes" id="UP001141992"/>
    </source>
</evidence>
<evidence type="ECO:0008006" key="3">
    <source>
        <dbReference type="Google" id="ProtNLM"/>
    </source>
</evidence>
<dbReference type="RefSeq" id="WP_054437705.1">
    <property type="nucleotide sequence ID" value="NZ_CAJFDJ010000002.1"/>
</dbReference>
<dbReference type="AlphaFoldDB" id="A0A9W5EUQ9"/>
<dbReference type="Proteomes" id="UP001141992">
    <property type="component" value="Unassembled WGS sequence"/>
</dbReference>
<evidence type="ECO:0000313" key="1">
    <source>
        <dbReference type="EMBL" id="MCZ8401899.1"/>
    </source>
</evidence>
<reference evidence="1" key="1">
    <citation type="submission" date="2022-12" db="EMBL/GenBank/DDBJ databases">
        <authorList>
            <person name="Voronina O.L."/>
            <person name="Kunda M.S."/>
            <person name="Ryzhova N."/>
            <person name="Aksenova E.I."/>
        </authorList>
    </citation>
    <scope>NUCLEOTIDE SEQUENCE</scope>
    <source>
        <strain evidence="1">SCCH136:Ach223948</strain>
    </source>
</reference>
<comment type="caution">
    <text evidence="1">The sequence shown here is derived from an EMBL/GenBank/DDBJ whole genome shotgun (WGS) entry which is preliminary data.</text>
</comment>
<gene>
    <name evidence="1" type="ORF">O9570_10620</name>
</gene>
<sequence length="160" mass="17614">MTSQPQRFLDHLAAQGWTLRRTASEPTPAAAPPGDRHGYGAFLATFTELHNADQTRWFLSAADHDGTADSAFAWHTLRDISLEAALDEAGRQAVLDFWRRHTLIYMSVAGEYEFLAIEVDSGRIVHGIEPEFEDTREVAPSLAALFEDMMAGRAAAALLA</sequence>
<name>A0A9W5EUQ9_ALCXX</name>
<proteinExistence type="predicted"/>
<protein>
    <recommendedName>
        <fullName evidence="3">SMI1/KNR4 family protein</fullName>
    </recommendedName>
</protein>
<organism evidence="1 2">
    <name type="scientific">Alcaligenes xylosoxydans xylosoxydans</name>
    <name type="common">Achromobacter xylosoxidans</name>
    <dbReference type="NCBI Taxonomy" id="85698"/>
    <lineage>
        <taxon>Bacteria</taxon>
        <taxon>Pseudomonadati</taxon>
        <taxon>Pseudomonadota</taxon>
        <taxon>Betaproteobacteria</taxon>
        <taxon>Burkholderiales</taxon>
        <taxon>Alcaligenaceae</taxon>
        <taxon>Achromobacter</taxon>
    </lineage>
</organism>
<accession>A0A9W5EUQ9</accession>
<dbReference type="EMBL" id="JAPZVI010000006">
    <property type="protein sequence ID" value="MCZ8401899.1"/>
    <property type="molecule type" value="Genomic_DNA"/>
</dbReference>